<dbReference type="Proteomes" id="UP000031553">
    <property type="component" value="Unassembled WGS sequence"/>
</dbReference>
<dbReference type="Pfam" id="PF03472">
    <property type="entry name" value="Autoind_bind"/>
    <property type="match status" value="1"/>
</dbReference>
<dbReference type="PRINTS" id="PR00038">
    <property type="entry name" value="HTHLUXR"/>
</dbReference>
<dbReference type="SUPFAM" id="SSF46894">
    <property type="entry name" value="C-terminal effector domain of the bipartite response regulators"/>
    <property type="match status" value="1"/>
</dbReference>
<dbReference type="InterPro" id="IPR036693">
    <property type="entry name" value="TF_LuxR_autoind-bd_dom_sf"/>
</dbReference>
<name>A0A0N1N5F9_9PROT</name>
<keyword evidence="3" id="KW-0804">Transcription</keyword>
<organism evidence="5 6">
    <name type="scientific">Komagataeibacter intermedius AF2</name>
    <dbReference type="NCBI Taxonomy" id="1458464"/>
    <lineage>
        <taxon>Bacteria</taxon>
        <taxon>Pseudomonadati</taxon>
        <taxon>Pseudomonadota</taxon>
        <taxon>Alphaproteobacteria</taxon>
        <taxon>Acetobacterales</taxon>
        <taxon>Acetobacteraceae</taxon>
        <taxon>Komagataeibacter</taxon>
    </lineage>
</organism>
<evidence type="ECO:0000313" key="6">
    <source>
        <dbReference type="Proteomes" id="UP000031553"/>
    </source>
</evidence>
<dbReference type="Gene3D" id="1.10.10.10">
    <property type="entry name" value="Winged helix-like DNA-binding domain superfamily/Winged helix DNA-binding domain"/>
    <property type="match status" value="1"/>
</dbReference>
<evidence type="ECO:0000313" key="5">
    <source>
        <dbReference type="EMBL" id="KPH85058.1"/>
    </source>
</evidence>
<sequence length="237" mass="27415">MIYLFENVIDLAAAMRQASEIDELNQSFRTLVARLGPFAHAVGIIHKTRLGERYLVDTTYPKQWLEHYVRNNYQKIDPVIDPVNHGLTPYDWKQVYIRNADQRKIMNEFRDIGFQTGHAIPFYLTPSMLLLVSVASPEKEIDFRTKALLQLIVGQYHTRYCQLAKLLRHDDRLLVTEREQECLLWVAQGKDTTETGSILSISDNTVKHHLKNVMQKLGCHNRVQAVVRAIQLGLIHP</sequence>
<keyword evidence="1" id="KW-0805">Transcription regulation</keyword>
<feature type="domain" description="HTH luxR-type" evidence="4">
    <location>
        <begin position="168"/>
        <end position="233"/>
    </location>
</feature>
<dbReference type="Gene3D" id="3.30.450.80">
    <property type="entry name" value="Transcription factor LuxR-like, autoinducer-binding domain"/>
    <property type="match status" value="1"/>
</dbReference>
<dbReference type="PANTHER" id="PTHR44688:SF16">
    <property type="entry name" value="DNA-BINDING TRANSCRIPTIONAL ACTIVATOR DEVR_DOSR"/>
    <property type="match status" value="1"/>
</dbReference>
<dbReference type="GO" id="GO:0006355">
    <property type="term" value="P:regulation of DNA-templated transcription"/>
    <property type="evidence" value="ECO:0007669"/>
    <property type="project" value="InterPro"/>
</dbReference>
<comment type="caution">
    <text evidence="5">The sequence shown here is derived from an EMBL/GenBank/DDBJ whole genome shotgun (WGS) entry which is preliminary data.</text>
</comment>
<protein>
    <submittedName>
        <fullName evidence="5">LuxR family transcriptional regulator</fullName>
    </submittedName>
</protein>
<dbReference type="InterPro" id="IPR000792">
    <property type="entry name" value="Tscrpt_reg_LuxR_C"/>
</dbReference>
<accession>A0A0N1N5F9</accession>
<evidence type="ECO:0000259" key="4">
    <source>
        <dbReference type="PROSITE" id="PS50043"/>
    </source>
</evidence>
<dbReference type="CDD" id="cd06170">
    <property type="entry name" value="LuxR_C_like"/>
    <property type="match status" value="1"/>
</dbReference>
<dbReference type="PANTHER" id="PTHR44688">
    <property type="entry name" value="DNA-BINDING TRANSCRIPTIONAL ACTIVATOR DEVR_DOSR"/>
    <property type="match status" value="1"/>
</dbReference>
<dbReference type="SMART" id="SM00421">
    <property type="entry name" value="HTH_LUXR"/>
    <property type="match status" value="1"/>
</dbReference>
<dbReference type="InterPro" id="IPR005143">
    <property type="entry name" value="TF_LuxR_autoind-bd_dom"/>
</dbReference>
<dbReference type="InterPro" id="IPR016032">
    <property type="entry name" value="Sig_transdc_resp-reg_C-effctor"/>
</dbReference>
<gene>
    <name evidence="5" type="ORF">GLUCOINTEAF2_0203605</name>
</gene>
<dbReference type="RefSeq" id="WP_039734006.1">
    <property type="nucleotide sequence ID" value="NZ_JUFX02000263.1"/>
</dbReference>
<dbReference type="AlphaFoldDB" id="A0A0N1N5F9"/>
<dbReference type="OrthoDB" id="7345476at2"/>
<dbReference type="PROSITE" id="PS50043">
    <property type="entry name" value="HTH_LUXR_2"/>
    <property type="match status" value="1"/>
</dbReference>
<dbReference type="EMBL" id="JUFX02000263">
    <property type="protein sequence ID" value="KPH85058.1"/>
    <property type="molecule type" value="Genomic_DNA"/>
</dbReference>
<evidence type="ECO:0000256" key="3">
    <source>
        <dbReference type="ARBA" id="ARBA00023163"/>
    </source>
</evidence>
<dbReference type="SUPFAM" id="SSF75516">
    <property type="entry name" value="Pheromone-binding domain of LuxR-like quorum-sensing transcription factors"/>
    <property type="match status" value="1"/>
</dbReference>
<keyword evidence="2" id="KW-0238">DNA-binding</keyword>
<evidence type="ECO:0000256" key="1">
    <source>
        <dbReference type="ARBA" id="ARBA00023015"/>
    </source>
</evidence>
<dbReference type="Pfam" id="PF00196">
    <property type="entry name" value="GerE"/>
    <property type="match status" value="1"/>
</dbReference>
<evidence type="ECO:0000256" key="2">
    <source>
        <dbReference type="ARBA" id="ARBA00023125"/>
    </source>
</evidence>
<reference evidence="5 6" key="1">
    <citation type="submission" date="2015-07" db="EMBL/GenBank/DDBJ databases">
        <title>Draft Genome Sequence of Komagataeibacter intermedius Strain AF2, Isolated from Kombucha Tea.</title>
        <authorList>
            <person name="Santos R.A."/>
            <person name="Berretta A.A."/>
            <person name="Barud H.S."/>
            <person name="Ribeiro S.J."/>
            <person name="Gonzalez-Garcia L.N."/>
            <person name="Zucchi T.D."/>
            <person name="Goldman G.H."/>
            <person name="Riano-Pachon D.M."/>
        </authorList>
    </citation>
    <scope>NUCLEOTIDE SEQUENCE [LARGE SCALE GENOMIC DNA]</scope>
    <source>
        <strain evidence="5 6">AF2</strain>
    </source>
</reference>
<proteinExistence type="predicted"/>
<dbReference type="GO" id="GO:0003677">
    <property type="term" value="F:DNA binding"/>
    <property type="evidence" value="ECO:0007669"/>
    <property type="project" value="UniProtKB-KW"/>
</dbReference>
<dbReference type="InterPro" id="IPR036388">
    <property type="entry name" value="WH-like_DNA-bd_sf"/>
</dbReference>